<keyword evidence="8" id="KW-0325">Glycoprotein</keyword>
<dbReference type="InterPro" id="IPR007084">
    <property type="entry name" value="BRICHOS_dom"/>
</dbReference>
<evidence type="ECO:0000256" key="2">
    <source>
        <dbReference type="ARBA" id="ARBA00006794"/>
    </source>
</evidence>
<evidence type="ECO:0000256" key="3">
    <source>
        <dbReference type="ARBA" id="ARBA00022692"/>
    </source>
</evidence>
<accession>A0A8S1FB47</accession>
<dbReference type="PANTHER" id="PTHR10962">
    <property type="entry name" value="INTEGRAL TRANSMEMBRANE PROTEIN 2"/>
    <property type="match status" value="1"/>
</dbReference>
<dbReference type="PANTHER" id="PTHR10962:SF1">
    <property type="entry name" value="INTEGRAL MEMBRANE PROTEIN 2"/>
    <property type="match status" value="1"/>
</dbReference>
<dbReference type="PROSITE" id="PS50869">
    <property type="entry name" value="BRICHOS"/>
    <property type="match status" value="1"/>
</dbReference>
<keyword evidence="13" id="KW-1185">Reference proteome</keyword>
<organism evidence="12 13">
    <name type="scientific">Caenorhabditis bovis</name>
    <dbReference type="NCBI Taxonomy" id="2654633"/>
    <lineage>
        <taxon>Eukaryota</taxon>
        <taxon>Metazoa</taxon>
        <taxon>Ecdysozoa</taxon>
        <taxon>Nematoda</taxon>
        <taxon>Chromadorea</taxon>
        <taxon>Rhabditida</taxon>
        <taxon>Rhabditina</taxon>
        <taxon>Rhabditomorpha</taxon>
        <taxon>Rhabditoidea</taxon>
        <taxon>Rhabditidae</taxon>
        <taxon>Peloderinae</taxon>
        <taxon>Caenorhabditis</taxon>
    </lineage>
</organism>
<evidence type="ECO:0000256" key="4">
    <source>
        <dbReference type="ARBA" id="ARBA00022968"/>
    </source>
</evidence>
<evidence type="ECO:0000256" key="8">
    <source>
        <dbReference type="ARBA" id="ARBA00023180"/>
    </source>
</evidence>
<dbReference type="EMBL" id="CADEPM010000010">
    <property type="protein sequence ID" value="CAB3410355.1"/>
    <property type="molecule type" value="Genomic_DNA"/>
</dbReference>
<dbReference type="Pfam" id="PF04089">
    <property type="entry name" value="BRICHOS"/>
    <property type="match status" value="1"/>
</dbReference>
<dbReference type="GO" id="GO:0001540">
    <property type="term" value="F:amyloid-beta binding"/>
    <property type="evidence" value="ECO:0007669"/>
    <property type="project" value="TreeGrafter"/>
</dbReference>
<gene>
    <name evidence="12" type="ORF">CBOVIS_LOCUS11890</name>
</gene>
<comment type="caution">
    <text evidence="12">The sequence shown here is derived from an EMBL/GenBank/DDBJ whole genome shotgun (WGS) entry which is preliminary data.</text>
</comment>
<dbReference type="AlphaFoldDB" id="A0A8S1FB47"/>
<dbReference type="GO" id="GO:0005886">
    <property type="term" value="C:plasma membrane"/>
    <property type="evidence" value="ECO:0007669"/>
    <property type="project" value="UniProtKB-UniRule"/>
</dbReference>
<dbReference type="SMART" id="SM01039">
    <property type="entry name" value="BRICHOS"/>
    <property type="match status" value="1"/>
</dbReference>
<evidence type="ECO:0000256" key="1">
    <source>
        <dbReference type="ARBA" id="ARBA00004606"/>
    </source>
</evidence>
<dbReference type="GO" id="GO:0042985">
    <property type="term" value="P:negative regulation of amyloid precursor protein biosynthetic process"/>
    <property type="evidence" value="ECO:0007669"/>
    <property type="project" value="TreeGrafter"/>
</dbReference>
<sequence>MTIFTKSETTEETKKPVDGAKEENPKQVVVCEAEEEKHISNCGWIPMEGGNFDRPKEKRSSSFGPLSIIRLSPSPLARTPSPSPPDYDNAMNNRRMRQCTKLTFTLIAIFCFVILVSVAYQKGVYHGWNAATYSNKGLTERLVQNVEINPTESYEKIQVPRFGANRPAVFLHDFKKNLTAIVDVMGKRCFVKELDRARVASPKSFIDMLKAIDSTTPDLRSLNTRVVRESFRVGTALNESEIAKLSSPMLIRHCAFRPTYMLSRQEQKTRSKRGNAYSMIPI</sequence>
<keyword evidence="3 9" id="KW-0812">Transmembrane</keyword>
<feature type="transmembrane region" description="Helical" evidence="9">
    <location>
        <begin position="102"/>
        <end position="120"/>
    </location>
</feature>
<name>A0A8S1FB47_9PELO</name>
<feature type="region of interest" description="Disordered" evidence="10">
    <location>
        <begin position="66"/>
        <end position="91"/>
    </location>
</feature>
<dbReference type="GO" id="GO:0070062">
    <property type="term" value="C:extracellular exosome"/>
    <property type="evidence" value="ECO:0007669"/>
    <property type="project" value="TreeGrafter"/>
</dbReference>
<proteinExistence type="inferred from homology"/>
<dbReference type="GO" id="GO:0005794">
    <property type="term" value="C:Golgi apparatus"/>
    <property type="evidence" value="ECO:0007669"/>
    <property type="project" value="TreeGrafter"/>
</dbReference>
<comment type="similarity">
    <text evidence="2 9">Belongs to the ITM2 family.</text>
</comment>
<evidence type="ECO:0000313" key="13">
    <source>
        <dbReference type="Proteomes" id="UP000494206"/>
    </source>
</evidence>
<feature type="domain" description="BRICHOS" evidence="11">
    <location>
        <begin position="162"/>
        <end position="262"/>
    </location>
</feature>
<evidence type="ECO:0000256" key="6">
    <source>
        <dbReference type="ARBA" id="ARBA00023136"/>
    </source>
</evidence>
<keyword evidence="5 9" id="KW-1133">Transmembrane helix</keyword>
<evidence type="ECO:0000256" key="7">
    <source>
        <dbReference type="ARBA" id="ARBA00023157"/>
    </source>
</evidence>
<evidence type="ECO:0000256" key="9">
    <source>
        <dbReference type="RuleBase" id="RU367061"/>
    </source>
</evidence>
<protein>
    <recommendedName>
        <fullName evidence="9">Integral membrane protein 2</fullName>
    </recommendedName>
</protein>
<evidence type="ECO:0000256" key="10">
    <source>
        <dbReference type="SAM" id="MobiDB-lite"/>
    </source>
</evidence>
<dbReference type="OrthoDB" id="9982095at2759"/>
<reference evidence="12 13" key="1">
    <citation type="submission" date="2020-04" db="EMBL/GenBank/DDBJ databases">
        <authorList>
            <person name="Laetsch R D."/>
            <person name="Stevens L."/>
            <person name="Kumar S."/>
            <person name="Blaxter L. M."/>
        </authorList>
    </citation>
    <scope>NUCLEOTIDE SEQUENCE [LARGE SCALE GENOMIC DNA]</scope>
</reference>
<feature type="region of interest" description="Disordered" evidence="10">
    <location>
        <begin position="1"/>
        <end position="26"/>
    </location>
</feature>
<evidence type="ECO:0000259" key="11">
    <source>
        <dbReference type="PROSITE" id="PS50869"/>
    </source>
</evidence>
<keyword evidence="9" id="KW-1003">Cell membrane</keyword>
<dbReference type="InterPro" id="IPR040145">
    <property type="entry name" value="ITM2"/>
</dbReference>
<keyword evidence="4 9" id="KW-0735">Signal-anchor</keyword>
<feature type="compositionally biased region" description="Basic and acidic residues" evidence="10">
    <location>
        <begin position="8"/>
        <end position="25"/>
    </location>
</feature>
<keyword evidence="6 9" id="KW-0472">Membrane</keyword>
<dbReference type="Proteomes" id="UP000494206">
    <property type="component" value="Unassembled WGS sequence"/>
</dbReference>
<keyword evidence="7" id="KW-1015">Disulfide bond</keyword>
<evidence type="ECO:0000256" key="5">
    <source>
        <dbReference type="ARBA" id="ARBA00022989"/>
    </source>
</evidence>
<comment type="subcellular location">
    <subcellularLocation>
        <location evidence="1 9">Membrane</location>
        <topology evidence="1 9">Single-pass type II membrane protein</topology>
    </subcellularLocation>
</comment>
<evidence type="ECO:0000313" key="12">
    <source>
        <dbReference type="EMBL" id="CAB3410355.1"/>
    </source>
</evidence>